<accession>A0A8S9HIT0</accession>
<dbReference type="EMBL" id="QGKW02001940">
    <property type="protein sequence ID" value="KAF2557893.1"/>
    <property type="molecule type" value="Genomic_DNA"/>
</dbReference>
<reference evidence="4" key="1">
    <citation type="submission" date="2019-12" db="EMBL/GenBank/DDBJ databases">
        <title>Genome sequencing and annotation of Brassica cretica.</title>
        <authorList>
            <person name="Studholme D.J."/>
            <person name="Sarris P.F."/>
        </authorList>
    </citation>
    <scope>NUCLEOTIDE SEQUENCE</scope>
    <source>
        <strain evidence="4">PFS-001/15</strain>
        <tissue evidence="4">Leaf</tissue>
    </source>
</reference>
<evidence type="ECO:0000256" key="2">
    <source>
        <dbReference type="SAM" id="MobiDB-lite"/>
    </source>
</evidence>
<dbReference type="GO" id="GO:0008270">
    <property type="term" value="F:zinc ion binding"/>
    <property type="evidence" value="ECO:0007669"/>
    <property type="project" value="UniProtKB-KW"/>
</dbReference>
<evidence type="ECO:0000259" key="3">
    <source>
        <dbReference type="PROSITE" id="PS50158"/>
    </source>
</evidence>
<protein>
    <recommendedName>
        <fullName evidence="3">CCHC-type domain-containing protein</fullName>
    </recommendedName>
</protein>
<organism evidence="4 5">
    <name type="scientific">Brassica cretica</name>
    <name type="common">Mustard</name>
    <dbReference type="NCBI Taxonomy" id="69181"/>
    <lineage>
        <taxon>Eukaryota</taxon>
        <taxon>Viridiplantae</taxon>
        <taxon>Streptophyta</taxon>
        <taxon>Embryophyta</taxon>
        <taxon>Tracheophyta</taxon>
        <taxon>Spermatophyta</taxon>
        <taxon>Magnoliopsida</taxon>
        <taxon>eudicotyledons</taxon>
        <taxon>Gunneridae</taxon>
        <taxon>Pentapetalae</taxon>
        <taxon>rosids</taxon>
        <taxon>malvids</taxon>
        <taxon>Brassicales</taxon>
        <taxon>Brassicaceae</taxon>
        <taxon>Brassiceae</taxon>
        <taxon>Brassica</taxon>
    </lineage>
</organism>
<keyword evidence="1" id="KW-0863">Zinc-finger</keyword>
<dbReference type="GO" id="GO:0003676">
    <property type="term" value="F:nucleic acid binding"/>
    <property type="evidence" value="ECO:0007669"/>
    <property type="project" value="InterPro"/>
</dbReference>
<evidence type="ECO:0000313" key="5">
    <source>
        <dbReference type="Proteomes" id="UP000712281"/>
    </source>
</evidence>
<sequence>MGKGSWSRRQHMTEARSSTEASRRVVRQVCQVMMQYLLFRCSRGCIMIKHEETDGWRMHNSWGRKAWCGAHLVGEKSTFGVEVSRHRDTKAGLIEREKLLEVFWGRAEVVVEVLDRINLCSLLLVKSPVSFHGIHIWRYEEEFRWICGDLEMLGKSKRIKLSGEEERWFSDRHVADGGTRLLFSNPENSKCRTSSGYFLGRSSIDAFLDINTSIDRNIPTDIFLGIFRGKCPSVYSEEPVPRNIPREMSLGIYRGNSSSSSDDPESKDDGKVMKNLVAFGARKEESSESSNSDVDTYEEEYHVLLNKWLNLKNENLSEAKEVCQEVCRDVRQGVRREVLQRVAVSGKPKVVHQCNNMKVIQEVLKHGCAAGTRKETDRCISNYVGPRKKQHRMCCWFCGKVGHKKVECFAREKRKNMAKKVNKTFTKPKRVEEVSLAKSGLLDEIKDETLEEGCNFVKSDLEVDQEASSLEPGHEVVCGTKGKKIESALGVNGEGLMVKKKTHEGSQVLNRSWLKGSSTSAPDRDAVLVIPLQQGLYHDYT</sequence>
<proteinExistence type="predicted"/>
<evidence type="ECO:0000313" key="4">
    <source>
        <dbReference type="EMBL" id="KAF2557893.1"/>
    </source>
</evidence>
<evidence type="ECO:0000256" key="1">
    <source>
        <dbReference type="PROSITE-ProRule" id="PRU00047"/>
    </source>
</evidence>
<gene>
    <name evidence="4" type="ORF">F2Q68_00015814</name>
</gene>
<comment type="caution">
    <text evidence="4">The sequence shown here is derived from an EMBL/GenBank/DDBJ whole genome shotgun (WGS) entry which is preliminary data.</text>
</comment>
<dbReference type="Proteomes" id="UP000712281">
    <property type="component" value="Unassembled WGS sequence"/>
</dbReference>
<dbReference type="AlphaFoldDB" id="A0A8S9HIT0"/>
<keyword evidence="1" id="KW-0862">Zinc</keyword>
<dbReference type="InterPro" id="IPR001878">
    <property type="entry name" value="Znf_CCHC"/>
</dbReference>
<keyword evidence="1" id="KW-0479">Metal-binding</keyword>
<dbReference type="PROSITE" id="PS50158">
    <property type="entry name" value="ZF_CCHC"/>
    <property type="match status" value="1"/>
</dbReference>
<feature type="region of interest" description="Disordered" evidence="2">
    <location>
        <begin position="251"/>
        <end position="270"/>
    </location>
</feature>
<name>A0A8S9HIT0_BRACR</name>
<feature type="domain" description="CCHC-type" evidence="3">
    <location>
        <begin position="395"/>
        <end position="408"/>
    </location>
</feature>